<name>A0A382A0S6_9ZZZZ</name>
<dbReference type="EMBL" id="UINC01023447">
    <property type="protein sequence ID" value="SVA95126.1"/>
    <property type="molecule type" value="Genomic_DNA"/>
</dbReference>
<evidence type="ECO:0008006" key="2">
    <source>
        <dbReference type="Google" id="ProtNLM"/>
    </source>
</evidence>
<proteinExistence type="predicted"/>
<reference evidence="1" key="1">
    <citation type="submission" date="2018-05" db="EMBL/GenBank/DDBJ databases">
        <authorList>
            <person name="Lanie J.A."/>
            <person name="Ng W.-L."/>
            <person name="Kazmierczak K.M."/>
            <person name="Andrzejewski T.M."/>
            <person name="Davidsen T.M."/>
            <person name="Wayne K.J."/>
            <person name="Tettelin H."/>
            <person name="Glass J.I."/>
            <person name="Rusch D."/>
            <person name="Podicherti R."/>
            <person name="Tsui H.-C.T."/>
            <person name="Winkler M.E."/>
        </authorList>
    </citation>
    <scope>NUCLEOTIDE SEQUENCE</scope>
</reference>
<evidence type="ECO:0000313" key="1">
    <source>
        <dbReference type="EMBL" id="SVA95126.1"/>
    </source>
</evidence>
<dbReference type="Pfam" id="PF13385">
    <property type="entry name" value="Laminin_G_3"/>
    <property type="match status" value="1"/>
</dbReference>
<protein>
    <recommendedName>
        <fullName evidence="2">LamG-like jellyroll fold domain-containing protein</fullName>
    </recommendedName>
</protein>
<sequence>MDVAGSSYITTSIKKFGQSSMYFDGTGDYITTANGDDWWFDTGDFTIDVQARFASFTASQVLVEQYQDADDFWQLRYNAVEGLQFRAVEGGTEVMNVAHAATSGYTANTFYHFAVSKNDTDLKLFRDGTQIGSTVTIAKTVDVPNFSGSLNIARSGNATPAYFTGYLDELRISKSA</sequence>
<feature type="non-terminal residue" evidence="1">
    <location>
        <position position="176"/>
    </location>
</feature>
<organism evidence="1">
    <name type="scientific">marine metagenome</name>
    <dbReference type="NCBI Taxonomy" id="408172"/>
    <lineage>
        <taxon>unclassified sequences</taxon>
        <taxon>metagenomes</taxon>
        <taxon>ecological metagenomes</taxon>
    </lineage>
</organism>
<accession>A0A382A0S6</accession>
<dbReference type="AlphaFoldDB" id="A0A382A0S6"/>
<dbReference type="SUPFAM" id="SSF49899">
    <property type="entry name" value="Concanavalin A-like lectins/glucanases"/>
    <property type="match status" value="1"/>
</dbReference>
<gene>
    <name evidence="1" type="ORF">METZ01_LOCUS147980</name>
</gene>
<dbReference type="InterPro" id="IPR013320">
    <property type="entry name" value="ConA-like_dom_sf"/>
</dbReference>
<dbReference type="Gene3D" id="2.60.120.200">
    <property type="match status" value="1"/>
</dbReference>